<organism evidence="1 2">
    <name type="scientific">Aeromonas popoffii</name>
    <dbReference type="NCBI Taxonomy" id="70856"/>
    <lineage>
        <taxon>Bacteria</taxon>
        <taxon>Pseudomonadati</taxon>
        <taxon>Pseudomonadota</taxon>
        <taxon>Gammaproteobacteria</taxon>
        <taxon>Aeromonadales</taxon>
        <taxon>Aeromonadaceae</taxon>
        <taxon>Aeromonas</taxon>
    </lineage>
</organism>
<sequence length="189" mass="21498">MLNELIEIIGRRAEDAGFSRASTQQYLSDTNQHWQDGTIGNELGYWEAPFASILLVNITTDTGADALRQAKLAEAFLDALIVQRERSGLVIDGYLVIATTQVTEQFKAFILDIERDIRFVRKHVVIWGADGWERYERITPLGLERIEEPGDAVVFTSENTDYLQLIELLAEMDSQELAQLHGKEWNLNE</sequence>
<evidence type="ECO:0000313" key="1">
    <source>
        <dbReference type="EMBL" id="MBR7630025.1"/>
    </source>
</evidence>
<name>A0ABS5GSA7_9GAMM</name>
<reference evidence="1 2" key="1">
    <citation type="submission" date="2021-04" db="EMBL/GenBank/DDBJ databases">
        <title>Draft Genome of Aeromonas popoffii ID682, isolated from a natural water source in Idaho.</title>
        <authorList>
            <person name="Testerman T."/>
            <person name="Graf J."/>
        </authorList>
    </citation>
    <scope>NUCLEOTIDE SEQUENCE [LARGE SCALE GENOMIC DNA]</scope>
    <source>
        <strain evidence="1 2">ID682</strain>
    </source>
</reference>
<dbReference type="Proteomes" id="UP000675653">
    <property type="component" value="Unassembled WGS sequence"/>
</dbReference>
<evidence type="ECO:0008006" key="3">
    <source>
        <dbReference type="Google" id="ProtNLM"/>
    </source>
</evidence>
<gene>
    <name evidence="1" type="ORF">KAT72_13615</name>
</gene>
<comment type="caution">
    <text evidence="1">The sequence shown here is derived from an EMBL/GenBank/DDBJ whole genome shotgun (WGS) entry which is preliminary data.</text>
</comment>
<proteinExistence type="predicted"/>
<keyword evidence="2" id="KW-1185">Reference proteome</keyword>
<evidence type="ECO:0000313" key="2">
    <source>
        <dbReference type="Proteomes" id="UP000675653"/>
    </source>
</evidence>
<protein>
    <recommendedName>
        <fullName evidence="3">DUF1834 family protein</fullName>
    </recommendedName>
</protein>
<dbReference type="RefSeq" id="WP_212513909.1">
    <property type="nucleotide sequence ID" value="NZ_CAWQDX010000062.1"/>
</dbReference>
<accession>A0ABS5GSA7</accession>
<dbReference type="EMBL" id="JAGRZL010000039">
    <property type="protein sequence ID" value="MBR7630025.1"/>
    <property type="molecule type" value="Genomic_DNA"/>
</dbReference>